<feature type="region of interest" description="Disordered" evidence="1">
    <location>
        <begin position="28"/>
        <end position="49"/>
    </location>
</feature>
<gene>
    <name evidence="3" type="ORF">GZ22_09305</name>
</gene>
<dbReference type="GeneID" id="34220668"/>
<protein>
    <recommendedName>
        <fullName evidence="5">LysM domain-containing protein</fullName>
    </recommendedName>
</protein>
<dbReference type="KEGG" id="tap:GZ22_09305"/>
<feature type="compositionally biased region" description="Acidic residues" evidence="1">
    <location>
        <begin position="36"/>
        <end position="48"/>
    </location>
</feature>
<organism evidence="3 4">
    <name type="scientific">Terribacillus saccharophilus</name>
    <dbReference type="NCBI Taxonomy" id="361277"/>
    <lineage>
        <taxon>Bacteria</taxon>
        <taxon>Bacillati</taxon>
        <taxon>Bacillota</taxon>
        <taxon>Bacilli</taxon>
        <taxon>Bacillales</taxon>
        <taxon>Bacillaceae</taxon>
        <taxon>Terribacillus</taxon>
    </lineage>
</organism>
<evidence type="ECO:0000256" key="2">
    <source>
        <dbReference type="SAM" id="SignalP"/>
    </source>
</evidence>
<dbReference type="AlphaFoldDB" id="A0A075LKD9"/>
<keyword evidence="2" id="KW-0732">Signal</keyword>
<evidence type="ECO:0000313" key="3">
    <source>
        <dbReference type="EMBL" id="AIF66814.1"/>
    </source>
</evidence>
<proteinExistence type="predicted"/>
<dbReference type="HOGENOM" id="CLU_158429_0_0_9"/>
<name>A0A075LKD9_9BACI</name>
<dbReference type="EMBL" id="CP008876">
    <property type="protein sequence ID" value="AIF66814.1"/>
    <property type="molecule type" value="Genomic_DNA"/>
</dbReference>
<feature type="chain" id="PRO_5039163362" description="LysM domain-containing protein" evidence="2">
    <location>
        <begin position="21"/>
        <end position="114"/>
    </location>
</feature>
<evidence type="ECO:0000313" key="4">
    <source>
        <dbReference type="Proteomes" id="UP000027980"/>
    </source>
</evidence>
<reference evidence="3 4" key="1">
    <citation type="submission" date="2014-07" db="EMBL/GenBank/DDBJ databases">
        <title>Complete genome sequence of a moderately halophilic bacterium Terribacillus aidingensis MP602, isolated from Cryptomeria fortunei in Tianmu mountain in China.</title>
        <authorList>
            <person name="Wang Y."/>
            <person name="Lu P."/>
            <person name="Zhang L."/>
        </authorList>
    </citation>
    <scope>NUCLEOTIDE SEQUENCE [LARGE SCALE GENOMIC DNA]</scope>
    <source>
        <strain evidence="3 4">MP602</strain>
    </source>
</reference>
<evidence type="ECO:0008006" key="5">
    <source>
        <dbReference type="Google" id="ProtNLM"/>
    </source>
</evidence>
<dbReference type="Proteomes" id="UP000027980">
    <property type="component" value="Chromosome"/>
</dbReference>
<dbReference type="OrthoDB" id="2691912at2"/>
<dbReference type="RefSeq" id="WP_038561368.1">
    <property type="nucleotide sequence ID" value="NZ_CP008876.1"/>
</dbReference>
<feature type="signal peptide" evidence="2">
    <location>
        <begin position="1"/>
        <end position="20"/>
    </location>
</feature>
<accession>A0A075LKD9</accession>
<evidence type="ECO:0000256" key="1">
    <source>
        <dbReference type="SAM" id="MobiDB-lite"/>
    </source>
</evidence>
<sequence>MWKRIGIFLFCCALFMSIWKDLTIGSPVPATPAETNTEEPENDEEQEMTQETFQPVLLQVKQGDTLLSVANELNNNDLRVTMEQVIVDFEELNPGKDPYALNAGSAYYFPHYLR</sequence>